<dbReference type="STRING" id="690307.A0A1L9X8B0"/>
<dbReference type="EMBL" id="KV878970">
    <property type="protein sequence ID" value="OJK04677.1"/>
    <property type="molecule type" value="Genomic_DNA"/>
</dbReference>
<dbReference type="OMA" id="PCVENDA"/>
<sequence length="201" mass="22258">MAMRAKTTPDDRCSSEEETPTSGLLHPASWPLQRVAIKDLLTDPQYRTQPYITIFGNSMQGGSHLDYLGRAFREDGHHQDVPYHADDEDQPLCAMQAAHDRAFQASDHDLLAKCLLADHTQFPFEAPPRPDQHPGTVEGVARVSHAIEALRDRYAAQVNELGGGPVNIDVYCWEHVFAETPARVAAEVQAKVAAGDLNLFF</sequence>
<dbReference type="OrthoDB" id="2107640at2759"/>
<keyword evidence="3" id="KW-1185">Reference proteome</keyword>
<dbReference type="AlphaFoldDB" id="A0A1L9X8B0"/>
<organism evidence="2 3">
    <name type="scientific">Aspergillus aculeatus (strain ATCC 16872 / CBS 172.66 / WB 5094)</name>
    <dbReference type="NCBI Taxonomy" id="690307"/>
    <lineage>
        <taxon>Eukaryota</taxon>
        <taxon>Fungi</taxon>
        <taxon>Dikarya</taxon>
        <taxon>Ascomycota</taxon>
        <taxon>Pezizomycotina</taxon>
        <taxon>Eurotiomycetes</taxon>
        <taxon>Eurotiomycetidae</taxon>
        <taxon>Eurotiales</taxon>
        <taxon>Aspergillaceae</taxon>
        <taxon>Aspergillus</taxon>
        <taxon>Aspergillus subgen. Circumdati</taxon>
    </lineage>
</organism>
<evidence type="ECO:0000256" key="1">
    <source>
        <dbReference type="SAM" id="MobiDB-lite"/>
    </source>
</evidence>
<name>A0A1L9X8B0_ASPA1</name>
<reference evidence="3" key="1">
    <citation type="journal article" date="2017" name="Genome Biol.">
        <title>Comparative genomics reveals high biological diversity and specific adaptations in the industrially and medically important fungal genus Aspergillus.</title>
        <authorList>
            <person name="de Vries R.P."/>
            <person name="Riley R."/>
            <person name="Wiebenga A."/>
            <person name="Aguilar-Osorio G."/>
            <person name="Amillis S."/>
            <person name="Uchima C.A."/>
            <person name="Anderluh G."/>
            <person name="Asadollahi M."/>
            <person name="Askin M."/>
            <person name="Barry K."/>
            <person name="Battaglia E."/>
            <person name="Bayram O."/>
            <person name="Benocci T."/>
            <person name="Braus-Stromeyer S.A."/>
            <person name="Caldana C."/>
            <person name="Canovas D."/>
            <person name="Cerqueira G.C."/>
            <person name="Chen F."/>
            <person name="Chen W."/>
            <person name="Choi C."/>
            <person name="Clum A."/>
            <person name="Dos Santos R.A."/>
            <person name="Damasio A.R."/>
            <person name="Diallinas G."/>
            <person name="Emri T."/>
            <person name="Fekete E."/>
            <person name="Flipphi M."/>
            <person name="Freyberg S."/>
            <person name="Gallo A."/>
            <person name="Gournas C."/>
            <person name="Habgood R."/>
            <person name="Hainaut M."/>
            <person name="Harispe M.L."/>
            <person name="Henrissat B."/>
            <person name="Hilden K.S."/>
            <person name="Hope R."/>
            <person name="Hossain A."/>
            <person name="Karabika E."/>
            <person name="Karaffa L."/>
            <person name="Karanyi Z."/>
            <person name="Krasevec N."/>
            <person name="Kuo A."/>
            <person name="Kusch H."/>
            <person name="LaButti K."/>
            <person name="Lagendijk E.L."/>
            <person name="Lapidus A."/>
            <person name="Levasseur A."/>
            <person name="Lindquist E."/>
            <person name="Lipzen A."/>
            <person name="Logrieco A.F."/>
            <person name="MacCabe A."/>
            <person name="Maekelae M.R."/>
            <person name="Malavazi I."/>
            <person name="Melin P."/>
            <person name="Meyer V."/>
            <person name="Mielnichuk N."/>
            <person name="Miskei M."/>
            <person name="Molnar A.P."/>
            <person name="Mule G."/>
            <person name="Ngan C.Y."/>
            <person name="Orejas M."/>
            <person name="Orosz E."/>
            <person name="Ouedraogo J.P."/>
            <person name="Overkamp K.M."/>
            <person name="Park H.-S."/>
            <person name="Perrone G."/>
            <person name="Piumi F."/>
            <person name="Punt P.J."/>
            <person name="Ram A.F."/>
            <person name="Ramon A."/>
            <person name="Rauscher S."/>
            <person name="Record E."/>
            <person name="Riano-Pachon D.M."/>
            <person name="Robert V."/>
            <person name="Roehrig J."/>
            <person name="Ruller R."/>
            <person name="Salamov A."/>
            <person name="Salih N.S."/>
            <person name="Samson R.A."/>
            <person name="Sandor E."/>
            <person name="Sanguinetti M."/>
            <person name="Schuetze T."/>
            <person name="Sepcic K."/>
            <person name="Shelest E."/>
            <person name="Sherlock G."/>
            <person name="Sophianopoulou V."/>
            <person name="Squina F.M."/>
            <person name="Sun H."/>
            <person name="Susca A."/>
            <person name="Todd R.B."/>
            <person name="Tsang A."/>
            <person name="Unkles S.E."/>
            <person name="van de Wiele N."/>
            <person name="van Rossen-Uffink D."/>
            <person name="Oliveira J.V."/>
            <person name="Vesth T.C."/>
            <person name="Visser J."/>
            <person name="Yu J.-H."/>
            <person name="Zhou M."/>
            <person name="Andersen M.R."/>
            <person name="Archer D.B."/>
            <person name="Baker S.E."/>
            <person name="Benoit I."/>
            <person name="Brakhage A.A."/>
            <person name="Braus G.H."/>
            <person name="Fischer R."/>
            <person name="Frisvad J.C."/>
            <person name="Goldman G.H."/>
            <person name="Houbraken J."/>
            <person name="Oakley B."/>
            <person name="Pocsi I."/>
            <person name="Scazzocchio C."/>
            <person name="Seiboth B."/>
            <person name="vanKuyk P.A."/>
            <person name="Wortman J."/>
            <person name="Dyer P.S."/>
            <person name="Grigoriev I.V."/>
        </authorList>
    </citation>
    <scope>NUCLEOTIDE SEQUENCE [LARGE SCALE GENOMIC DNA]</scope>
    <source>
        <strain evidence="3">ATCC 16872 / CBS 172.66 / WB 5094</strain>
    </source>
</reference>
<dbReference type="GeneID" id="30976906"/>
<dbReference type="VEuPathDB" id="FungiDB:ASPACDRAFT_56129"/>
<evidence type="ECO:0000313" key="3">
    <source>
        <dbReference type="Proteomes" id="UP000184546"/>
    </source>
</evidence>
<evidence type="ECO:0000313" key="2">
    <source>
        <dbReference type="EMBL" id="OJK04677.1"/>
    </source>
</evidence>
<gene>
    <name evidence="2" type="ORF">ASPACDRAFT_56129</name>
</gene>
<feature type="region of interest" description="Disordered" evidence="1">
    <location>
        <begin position="1"/>
        <end position="26"/>
    </location>
</feature>
<protein>
    <submittedName>
        <fullName evidence="2">Uncharacterized protein</fullName>
    </submittedName>
</protein>
<dbReference type="RefSeq" id="XP_020061016.1">
    <property type="nucleotide sequence ID" value="XM_020203092.1"/>
</dbReference>
<accession>A0A1L9X8B0</accession>
<proteinExistence type="predicted"/>
<dbReference type="Proteomes" id="UP000184546">
    <property type="component" value="Unassembled WGS sequence"/>
</dbReference>